<evidence type="ECO:0000313" key="6">
    <source>
        <dbReference type="EMBL" id="CAD5221123.1"/>
    </source>
</evidence>
<evidence type="ECO:0000313" key="7">
    <source>
        <dbReference type="Proteomes" id="UP000614601"/>
    </source>
</evidence>
<comment type="similarity">
    <text evidence="2">Belongs to the nematode transthyretin-like family.</text>
</comment>
<feature type="chain" id="PRO_5036221202" evidence="5">
    <location>
        <begin position="20"/>
        <end position="144"/>
    </location>
</feature>
<dbReference type="InterPro" id="IPR038479">
    <property type="entry name" value="Transthyretin-like_sf"/>
</dbReference>
<evidence type="ECO:0000256" key="1">
    <source>
        <dbReference type="ARBA" id="ARBA00004613"/>
    </source>
</evidence>
<dbReference type="EMBL" id="CAJFCW020000004">
    <property type="protein sequence ID" value="CAG9114612.1"/>
    <property type="molecule type" value="Genomic_DNA"/>
</dbReference>
<dbReference type="InterPro" id="IPR001534">
    <property type="entry name" value="Transthyretin-like"/>
</dbReference>
<protein>
    <submittedName>
        <fullName evidence="6">Uncharacterized protein</fullName>
    </submittedName>
</protein>
<keyword evidence="3" id="KW-0964">Secreted</keyword>
<evidence type="ECO:0000256" key="2">
    <source>
        <dbReference type="ARBA" id="ARBA00010112"/>
    </source>
</evidence>
<gene>
    <name evidence="6" type="ORF">BOKJ2_LOCUS9287</name>
</gene>
<dbReference type="Proteomes" id="UP000614601">
    <property type="component" value="Unassembled WGS sequence"/>
</dbReference>
<organism evidence="6 7">
    <name type="scientific">Bursaphelenchus okinawaensis</name>
    <dbReference type="NCBI Taxonomy" id="465554"/>
    <lineage>
        <taxon>Eukaryota</taxon>
        <taxon>Metazoa</taxon>
        <taxon>Ecdysozoa</taxon>
        <taxon>Nematoda</taxon>
        <taxon>Chromadorea</taxon>
        <taxon>Rhabditida</taxon>
        <taxon>Tylenchina</taxon>
        <taxon>Tylenchomorpha</taxon>
        <taxon>Aphelenchoidea</taxon>
        <taxon>Aphelenchoididae</taxon>
        <taxon>Bursaphelenchus</taxon>
    </lineage>
</organism>
<feature type="signal peptide" evidence="5">
    <location>
        <begin position="1"/>
        <end position="19"/>
    </location>
</feature>
<keyword evidence="7" id="KW-1185">Reference proteome</keyword>
<dbReference type="OrthoDB" id="10395270at2759"/>
<name>A0A811KYI6_9BILA</name>
<keyword evidence="4 5" id="KW-0732">Signal</keyword>
<dbReference type="Proteomes" id="UP000783686">
    <property type="component" value="Unassembled WGS sequence"/>
</dbReference>
<evidence type="ECO:0000256" key="4">
    <source>
        <dbReference type="ARBA" id="ARBA00022729"/>
    </source>
</evidence>
<dbReference type="EMBL" id="CAJFDH010000004">
    <property type="protein sequence ID" value="CAD5221123.1"/>
    <property type="molecule type" value="Genomic_DNA"/>
</dbReference>
<dbReference type="Pfam" id="PF01060">
    <property type="entry name" value="TTR-52"/>
    <property type="match status" value="1"/>
</dbReference>
<accession>A0A811KYI6</accession>
<dbReference type="Gene3D" id="2.60.40.3330">
    <property type="match status" value="1"/>
</dbReference>
<dbReference type="PANTHER" id="PTHR21700">
    <property type="entry name" value="TRANSTHYRETIN-LIKE FAMILY PROTEIN-RELATED"/>
    <property type="match status" value="1"/>
</dbReference>
<dbReference type="GO" id="GO:0009986">
    <property type="term" value="C:cell surface"/>
    <property type="evidence" value="ECO:0007669"/>
    <property type="project" value="InterPro"/>
</dbReference>
<comment type="caution">
    <text evidence="6">The sequence shown here is derived from an EMBL/GenBank/DDBJ whole genome shotgun (WGS) entry which is preliminary data.</text>
</comment>
<proteinExistence type="inferred from homology"/>
<dbReference type="GO" id="GO:0005576">
    <property type="term" value="C:extracellular region"/>
    <property type="evidence" value="ECO:0007669"/>
    <property type="project" value="UniProtKB-SubCell"/>
</dbReference>
<reference evidence="6" key="1">
    <citation type="submission" date="2020-09" db="EMBL/GenBank/DDBJ databases">
        <authorList>
            <person name="Kikuchi T."/>
        </authorList>
    </citation>
    <scope>NUCLEOTIDE SEQUENCE</scope>
    <source>
        <strain evidence="6">SH1</strain>
    </source>
</reference>
<evidence type="ECO:0000256" key="3">
    <source>
        <dbReference type="ARBA" id="ARBA00022525"/>
    </source>
</evidence>
<dbReference type="AlphaFoldDB" id="A0A811KYI6"/>
<sequence length="144" mass="16248">MTQNLITFFLLLTVTTVTALTECVGAKGKVYCNGEPYPGAHVRLYDIDEVPGYGPISNLLQMLNPDDLMDRTMSTGEGEYELSGCAKDFDWIAMTNQIEPFIFINHKCNGKRETMLIEVEVDRTDDYMTPEFDAGIIELSNRLH</sequence>
<evidence type="ECO:0000256" key="5">
    <source>
        <dbReference type="SAM" id="SignalP"/>
    </source>
</evidence>
<comment type="subcellular location">
    <subcellularLocation>
        <location evidence="1">Secreted</location>
    </subcellularLocation>
</comment>